<proteinExistence type="inferred from homology"/>
<dbReference type="InterPro" id="IPR010359">
    <property type="entry name" value="IrrE_HExxH"/>
</dbReference>
<feature type="domain" description="HTH cro/C1-type" evidence="3">
    <location>
        <begin position="22"/>
        <end position="76"/>
    </location>
</feature>
<protein>
    <submittedName>
        <fullName evidence="4">HigA family addiction module antidote protein</fullName>
    </submittedName>
</protein>
<dbReference type="SUPFAM" id="SSF47413">
    <property type="entry name" value="lambda repressor-like DNA-binding domains"/>
    <property type="match status" value="1"/>
</dbReference>
<dbReference type="NCBIfam" id="TIGR02607">
    <property type="entry name" value="antidote_HigA"/>
    <property type="match status" value="1"/>
</dbReference>
<dbReference type="InterPro" id="IPR010982">
    <property type="entry name" value="Lambda_DNA-bd_dom_sf"/>
</dbReference>
<dbReference type="HOGENOM" id="CLU_055824_0_0_10"/>
<evidence type="ECO:0000313" key="5">
    <source>
        <dbReference type="Proteomes" id="UP000003879"/>
    </source>
</evidence>
<sequence>MATKIKLNDCVPCIAIHPGEIIKDELDAREMKQKELASLMSMPTSVLNDIIKGRRAVTPEVAVLLQEILGIDASYWLSLQNQYDIDRANINKKIVERKKNIEIWKVISQYCSVKYFEKLNVIGTKISENIKIIYSIFGVTSVEELIASFSSEKELSYFKKSERLKSDPINIFSWKHFAFYQSSQMLDVADFDENSLERLVQELNQMFVVNINTIDKTKEILSRYGIKFIIVPKFDKTPIDGFSFWQGKNPTIVLTLRLNKIDNYAFALLHEIYHVYMHLFNNREQKYIAIEGAEINKCEEEANKFAKCSLIGKDLWNTFLKQHSMISPHAMQMKIKQFAHQHNINEAIVLGFYQHDINLYSIKSSISREIK</sequence>
<dbReference type="InterPro" id="IPR013430">
    <property type="entry name" value="Toxin_antidote_HigA"/>
</dbReference>
<dbReference type="Pfam" id="PF01381">
    <property type="entry name" value="HTH_3"/>
    <property type="match status" value="1"/>
</dbReference>
<dbReference type="GO" id="GO:0003677">
    <property type="term" value="F:DNA binding"/>
    <property type="evidence" value="ECO:0007669"/>
    <property type="project" value="UniProtKB-KW"/>
</dbReference>
<gene>
    <name evidence="4" type="ORF">HMPREF1056_03365</name>
</gene>
<comment type="caution">
    <text evidence="4">The sequence shown here is derived from an EMBL/GenBank/DDBJ whole genome shotgun (WGS) entry which is preliminary data.</text>
</comment>
<evidence type="ECO:0000259" key="3">
    <source>
        <dbReference type="PROSITE" id="PS50943"/>
    </source>
</evidence>
<dbReference type="PANTHER" id="PTHR36924">
    <property type="entry name" value="ANTITOXIN HIGA-1"/>
    <property type="match status" value="1"/>
</dbReference>
<organism evidence="4 5">
    <name type="scientific">Bacteroides fragilis CL07T12C05</name>
    <dbReference type="NCBI Taxonomy" id="997883"/>
    <lineage>
        <taxon>Bacteria</taxon>
        <taxon>Pseudomonadati</taxon>
        <taxon>Bacteroidota</taxon>
        <taxon>Bacteroidia</taxon>
        <taxon>Bacteroidales</taxon>
        <taxon>Bacteroidaceae</taxon>
        <taxon>Bacteroides</taxon>
    </lineage>
</organism>
<dbReference type="Gene3D" id="1.10.260.40">
    <property type="entry name" value="lambda repressor-like DNA-binding domains"/>
    <property type="match status" value="1"/>
</dbReference>
<dbReference type="CDD" id="cd00093">
    <property type="entry name" value="HTH_XRE"/>
    <property type="match status" value="1"/>
</dbReference>
<dbReference type="PANTHER" id="PTHR36924:SF1">
    <property type="entry name" value="ANTITOXIN HIGA-1"/>
    <property type="match status" value="1"/>
</dbReference>
<comment type="similarity">
    <text evidence="1">Belongs to the short-chain fatty acyl-CoA assimilation regulator (ScfR) family.</text>
</comment>
<keyword evidence="2" id="KW-0238">DNA-binding</keyword>
<dbReference type="Pfam" id="PF06114">
    <property type="entry name" value="Peptidase_M78"/>
    <property type="match status" value="1"/>
</dbReference>
<dbReference type="SMART" id="SM00530">
    <property type="entry name" value="HTH_XRE"/>
    <property type="match status" value="1"/>
</dbReference>
<dbReference type="PROSITE" id="PS50943">
    <property type="entry name" value="HTH_CROC1"/>
    <property type="match status" value="1"/>
</dbReference>
<dbReference type="PATRIC" id="fig|997883.3.peg.3540"/>
<dbReference type="Proteomes" id="UP000003879">
    <property type="component" value="Unassembled WGS sequence"/>
</dbReference>
<evidence type="ECO:0000256" key="2">
    <source>
        <dbReference type="ARBA" id="ARBA00023125"/>
    </source>
</evidence>
<dbReference type="Gene3D" id="1.10.10.2910">
    <property type="match status" value="1"/>
</dbReference>
<dbReference type="EMBL" id="AGXN01000019">
    <property type="protein sequence ID" value="EIY93077.1"/>
    <property type="molecule type" value="Genomic_DNA"/>
</dbReference>
<dbReference type="InterPro" id="IPR001387">
    <property type="entry name" value="Cro/C1-type_HTH"/>
</dbReference>
<dbReference type="AlphaFoldDB" id="A0A0E2AYP1"/>
<name>A0A0E2AYP1_BACFG</name>
<reference evidence="4 5" key="1">
    <citation type="submission" date="2012-02" db="EMBL/GenBank/DDBJ databases">
        <title>The Genome Sequence of Bacteroides fragilis CL07T12C05.</title>
        <authorList>
            <consortium name="The Broad Institute Genome Sequencing Platform"/>
            <person name="Earl A."/>
            <person name="Ward D."/>
            <person name="Feldgarden M."/>
            <person name="Gevers D."/>
            <person name="Zitomersky N.L."/>
            <person name="Coyne M.J."/>
            <person name="Comstock L.E."/>
            <person name="Young S.K."/>
            <person name="Zeng Q."/>
            <person name="Gargeya S."/>
            <person name="Fitzgerald M."/>
            <person name="Haas B."/>
            <person name="Abouelleil A."/>
            <person name="Alvarado L."/>
            <person name="Arachchi H.M."/>
            <person name="Berlin A."/>
            <person name="Chapman S.B."/>
            <person name="Gearin G."/>
            <person name="Goldberg J."/>
            <person name="Griggs A."/>
            <person name="Gujja S."/>
            <person name="Hansen M."/>
            <person name="Heiman D."/>
            <person name="Howarth C."/>
            <person name="Larimer J."/>
            <person name="Lui A."/>
            <person name="MacDonald P.J.P."/>
            <person name="McCowen C."/>
            <person name="Montmayeur A."/>
            <person name="Murphy C."/>
            <person name="Neiman D."/>
            <person name="Pearson M."/>
            <person name="Priest M."/>
            <person name="Roberts A."/>
            <person name="Saif S."/>
            <person name="Shea T."/>
            <person name="Sisk P."/>
            <person name="Stolte C."/>
            <person name="Sykes S."/>
            <person name="Wortman J."/>
            <person name="Nusbaum C."/>
            <person name="Birren B."/>
        </authorList>
    </citation>
    <scope>NUCLEOTIDE SEQUENCE [LARGE SCALE GENOMIC DNA]</scope>
    <source>
        <strain evidence="4 5">CL07T12C05</strain>
    </source>
</reference>
<dbReference type="RefSeq" id="WP_005798231.1">
    <property type="nucleotide sequence ID" value="NZ_JH724216.1"/>
</dbReference>
<evidence type="ECO:0000256" key="1">
    <source>
        <dbReference type="ARBA" id="ARBA00007227"/>
    </source>
</evidence>
<evidence type="ECO:0000313" key="4">
    <source>
        <dbReference type="EMBL" id="EIY93077.1"/>
    </source>
</evidence>
<accession>A0A0E2AYP1</accession>